<accession>Q7NQW4</accession>
<evidence type="ECO:0008006" key="3">
    <source>
        <dbReference type="Google" id="ProtNLM"/>
    </source>
</evidence>
<reference evidence="1 2" key="1">
    <citation type="journal article" date="2003" name="Proc. Natl. Acad. Sci. U.S.A.">
        <title>The complete genome sequence of Chromobacterium violaceum reveals remarkable and exploitable bacterial adaptability.</title>
        <authorList>
            <person name="Vasconcelos A.T.R."/>
            <person name="de Almeida D.F."/>
            <person name="Almeida F.C."/>
            <person name="de Almeida L.G.P."/>
            <person name="de Almeida R."/>
            <person name="Goncalves J.A.A."/>
            <person name="Andrade E.M."/>
            <person name="Antonio R.V."/>
            <person name="Araripe J."/>
            <person name="de Araujo M.F.F."/>
            <person name="Filho S.A."/>
            <person name="Azevedo V."/>
            <person name="Batista A.J."/>
            <person name="Bataus L.A.M."/>
            <person name="Batista J.S."/>
            <person name="Belo A."/>
            <person name="vander Berg C."/>
            <person name="Blamey J."/>
            <person name="Bogo M."/>
            <person name="Bonato S."/>
            <person name="Bordignon J."/>
            <person name="Brito C.A."/>
            <person name="Brocchi M."/>
            <person name="Burity H.A."/>
            <person name="Camargo A.A."/>
            <person name="Cardoso D.D.P."/>
            <person name="Carneiro N.P."/>
            <person name="Carraro D.M."/>
            <person name="Carvalho C.M.B."/>
            <person name="Cascardo J.C.M."/>
            <person name="Cavada B.S."/>
            <person name="Chueire L.M.O."/>
            <person name="Pasa T.B.C."/>
            <person name="Duran N."/>
            <person name="Fagundes N."/>
            <person name="Falcao C.L."/>
            <person name="Fantinatti F."/>
            <person name="Farias I.P."/>
            <person name="Felipe M.S.S."/>
            <person name="Ferrari L.P."/>
            <person name="Ferro J.A."/>
            <person name="Ferro M.I.T."/>
            <person name="Franco G.R."/>
            <person name="Freitas N.S.A."/>
            <person name="Furlan L.R."/>
            <person name="Gazzinelli R.T."/>
            <person name="Gomes E.A."/>
            <person name="Goncalves P.R."/>
            <person name="Grangeiro T.B."/>
            <person name="Grattapaglia D."/>
            <person name="Grisard E.C."/>
            <person name="Guimaraes C.T."/>
            <person name="Hanna E.S."/>
            <person name="Hungria M."/>
            <person name="Jardim S.N."/>
            <person name="Laurino J."/>
            <person name="Leoi L.C.T."/>
            <person name="Fassarella L."/>
            <person name="Lima A."/>
            <person name="Loureiro M.F."/>
            <person name="Lyra M.C.P."/>
            <person name="Macedo M."/>
            <person name="Madeira H.M.F."/>
            <person name="Manfio G.P."/>
            <person name="Maranhao A.Q."/>
            <person name="Martins W.S."/>
            <person name="di Mauro S.M.Z."/>
            <person name="de Medeiros S.R.B."/>
            <person name="Meissner R.D.V."/>
            <person name="Menck C.F.M."/>
            <person name="Moreira M.A.M."/>
            <person name="Nascimento F.F."/>
            <person name="Nicolas M.F."/>
            <person name="Oliveira J.G."/>
            <person name="Oliveira S.C."/>
            <person name="Paixao R.F.C."/>
            <person name="Parente J.A."/>
            <person name="Pedrosa F.O."/>
            <person name="Pena S.J.D."/>
            <person name="Perreira J.O."/>
            <person name="Perreira M."/>
            <person name="Pinto L.S.R.C."/>
            <person name="Pinto L.S."/>
            <person name="Porto J.I.R."/>
            <person name="Potrich D.P."/>
            <person name="Neto C.E.R."/>
            <person name="Reis A.M.M."/>
            <person name="Rigo L.U."/>
            <person name="Rondinelli E."/>
            <person name="dos Santos E.B.P."/>
            <person name="Santos F.R."/>
            <person name="Schneider M.P.C."/>
            <person name="Seuanez H.N."/>
            <person name="Silva A.M.R."/>
            <person name="da Silva A.L.C."/>
            <person name="Silva D.W."/>
            <person name="Silva R."/>
            <person name="Simoes I.C."/>
            <person name="Simon D."/>
            <person name="Soares C.M.A."/>
            <person name="Soares R.B.A."/>
            <person name="Souza E.M."/>
            <person name="Souza K.R.L."/>
            <person name="Souza R.C."/>
            <person name="Steffens M.B.R."/>
            <person name="Steindel M."/>
            <person name="Teixeira S.R."/>
            <person name="Urmenyi T."/>
            <person name="Vettore A."/>
            <person name="Wassem R."/>
            <person name="Zaha A."/>
            <person name="Simpson A.J.G."/>
        </authorList>
    </citation>
    <scope>NUCLEOTIDE SEQUENCE [LARGE SCALE GENOMIC DNA]</scope>
    <source>
        <strain evidence="2">ATCC 12472 / DSM 30191 / JCM 1249 / NBRC 12614 / NCIMB 9131 / NCTC 9757</strain>
    </source>
</reference>
<proteinExistence type="predicted"/>
<protein>
    <recommendedName>
        <fullName evidence="3">NodB homology domain-containing protein</fullName>
    </recommendedName>
</protein>
<dbReference type="KEGG" id="cvi:CV_4022"/>
<evidence type="ECO:0000313" key="2">
    <source>
        <dbReference type="Proteomes" id="UP000001424"/>
    </source>
</evidence>
<dbReference type="GO" id="GO:0005975">
    <property type="term" value="P:carbohydrate metabolic process"/>
    <property type="evidence" value="ECO:0007669"/>
    <property type="project" value="InterPro"/>
</dbReference>
<dbReference type="RefSeq" id="WP_011137569.1">
    <property type="nucleotide sequence ID" value="NC_005085.1"/>
</dbReference>
<gene>
    <name evidence="1" type="ordered locus">CV_4022</name>
</gene>
<dbReference type="InterPro" id="IPR011330">
    <property type="entry name" value="Glyco_hydro/deAcase_b/a-brl"/>
</dbReference>
<dbReference type="AlphaFoldDB" id="Q7NQW4"/>
<dbReference type="SUPFAM" id="SSF88713">
    <property type="entry name" value="Glycoside hydrolase/deacetylase"/>
    <property type="match status" value="1"/>
</dbReference>
<keyword evidence="2" id="KW-1185">Reference proteome</keyword>
<sequence length="326" mass="37498">MSKAKIYITFDYELFFGPDSGSIEACILQPTRELMKVGSDCDVNFTFFVDAGMLCAFKRNMSIYPELAVSYEQVISQIRELDRKGHTIALHIHSHWEDAVYEGGKWVFDTSRYRLSSFSQQEADEIIRRYFNELSLHCEKPIKAFRAGGWCVQPFEVFRSTFAELGIAIDSSLYKDGYMSTKSHQFDFRGMPSSTIWNFNSDPMMIEMDGIFTEIPIASTAYSRFFYLGMLWHRLLKTEKYRMFGDGRAIGGGRKRQLKSIAEGDFGVVSLDSYRCRQLKSAWRKFLKSTPDGHFVVIAHPKALSRASVEVLADFAKAERNRFSIM</sequence>
<dbReference type="STRING" id="243365.CV_4022"/>
<organism evidence="1 2">
    <name type="scientific">Chromobacterium violaceum (strain ATCC 12472 / DSM 30191 / JCM 1249 / CCUG 213 / NBRC 12614 / NCIMB 9131 / NCTC 9757 / MK)</name>
    <dbReference type="NCBI Taxonomy" id="243365"/>
    <lineage>
        <taxon>Bacteria</taxon>
        <taxon>Pseudomonadati</taxon>
        <taxon>Pseudomonadota</taxon>
        <taxon>Betaproteobacteria</taxon>
        <taxon>Neisseriales</taxon>
        <taxon>Chromobacteriaceae</taxon>
        <taxon>Chromobacterium</taxon>
    </lineage>
</organism>
<dbReference type="HOGENOM" id="CLU_062597_0_0_4"/>
<evidence type="ECO:0000313" key="1">
    <source>
        <dbReference type="EMBL" id="AAQ61683.1"/>
    </source>
</evidence>
<name>Q7NQW4_CHRVO</name>
<dbReference type="EMBL" id="AE016825">
    <property type="protein sequence ID" value="AAQ61683.1"/>
    <property type="molecule type" value="Genomic_DNA"/>
</dbReference>
<dbReference type="eggNOG" id="COG0726">
    <property type="taxonomic scope" value="Bacteria"/>
</dbReference>
<dbReference type="OrthoDB" id="8597776at2"/>
<dbReference type="Gene3D" id="3.20.20.370">
    <property type="entry name" value="Glycoside hydrolase/deacetylase"/>
    <property type="match status" value="1"/>
</dbReference>
<dbReference type="Proteomes" id="UP000001424">
    <property type="component" value="Chromosome"/>
</dbReference>
<dbReference type="CDD" id="cd10932">
    <property type="entry name" value="CE4_u8"/>
    <property type="match status" value="1"/>
</dbReference>